<evidence type="ECO:0000256" key="9">
    <source>
        <dbReference type="ARBA" id="ARBA00023012"/>
    </source>
</evidence>
<feature type="domain" description="Histidine kinase" evidence="11">
    <location>
        <begin position="244"/>
        <end position="461"/>
    </location>
</feature>
<keyword evidence="6" id="KW-0547">Nucleotide-binding</keyword>
<dbReference type="GO" id="GO:0000156">
    <property type="term" value="F:phosphorelay response regulator activity"/>
    <property type="evidence" value="ECO:0007669"/>
    <property type="project" value="TreeGrafter"/>
</dbReference>
<organism evidence="13 14">
    <name type="scientific">Pseudobacter ginsenosidimutans</name>
    <dbReference type="NCBI Taxonomy" id="661488"/>
    <lineage>
        <taxon>Bacteria</taxon>
        <taxon>Pseudomonadati</taxon>
        <taxon>Bacteroidota</taxon>
        <taxon>Chitinophagia</taxon>
        <taxon>Chitinophagales</taxon>
        <taxon>Chitinophagaceae</taxon>
        <taxon>Pseudobacter</taxon>
    </lineage>
</organism>
<keyword evidence="14" id="KW-1185">Reference proteome</keyword>
<dbReference type="Pfam" id="PF00672">
    <property type="entry name" value="HAMP"/>
    <property type="match status" value="1"/>
</dbReference>
<dbReference type="FunFam" id="1.10.287.130:FF:000001">
    <property type="entry name" value="Two-component sensor histidine kinase"/>
    <property type="match status" value="1"/>
</dbReference>
<dbReference type="SUPFAM" id="SSF47384">
    <property type="entry name" value="Homodimeric domain of signal transducing histidine kinase"/>
    <property type="match status" value="1"/>
</dbReference>
<dbReference type="GO" id="GO:0005524">
    <property type="term" value="F:ATP binding"/>
    <property type="evidence" value="ECO:0007669"/>
    <property type="project" value="UniProtKB-KW"/>
</dbReference>
<keyword evidence="10" id="KW-0812">Transmembrane</keyword>
<dbReference type="InterPro" id="IPR036097">
    <property type="entry name" value="HisK_dim/P_sf"/>
</dbReference>
<evidence type="ECO:0000256" key="8">
    <source>
        <dbReference type="ARBA" id="ARBA00022840"/>
    </source>
</evidence>
<dbReference type="SMART" id="SM00388">
    <property type="entry name" value="HisKA"/>
    <property type="match status" value="1"/>
</dbReference>
<dbReference type="Pfam" id="PF02518">
    <property type="entry name" value="HATPase_c"/>
    <property type="match status" value="1"/>
</dbReference>
<reference evidence="13 14" key="1">
    <citation type="submission" date="2019-02" db="EMBL/GenBank/DDBJ databases">
        <title>Genomic Encyclopedia of Type Strains, Phase IV (KMG-IV): sequencing the most valuable type-strain genomes for metagenomic binning, comparative biology and taxonomic classification.</title>
        <authorList>
            <person name="Goeker M."/>
        </authorList>
    </citation>
    <scope>NUCLEOTIDE SEQUENCE [LARGE SCALE GENOMIC DNA]</scope>
    <source>
        <strain evidence="13 14">DSM 18116</strain>
    </source>
</reference>
<keyword evidence="5" id="KW-0808">Transferase</keyword>
<feature type="domain" description="HAMP" evidence="12">
    <location>
        <begin position="180"/>
        <end position="236"/>
    </location>
</feature>
<feature type="transmembrane region" description="Helical" evidence="10">
    <location>
        <begin position="161"/>
        <end position="178"/>
    </location>
</feature>
<protein>
    <recommendedName>
        <fullName evidence="3">histidine kinase</fullName>
        <ecNumber evidence="3">2.7.13.3</ecNumber>
    </recommendedName>
</protein>
<dbReference type="EC" id="2.7.13.3" evidence="3"/>
<feature type="transmembrane region" description="Helical" evidence="10">
    <location>
        <begin position="7"/>
        <end position="29"/>
    </location>
</feature>
<keyword evidence="10" id="KW-1133">Transmembrane helix</keyword>
<dbReference type="InterPro" id="IPR003594">
    <property type="entry name" value="HATPase_dom"/>
</dbReference>
<dbReference type="InterPro" id="IPR005467">
    <property type="entry name" value="His_kinase_dom"/>
</dbReference>
<dbReference type="Proteomes" id="UP000293874">
    <property type="component" value="Unassembled WGS sequence"/>
</dbReference>
<keyword evidence="8" id="KW-0067">ATP-binding</keyword>
<dbReference type="InterPro" id="IPR036890">
    <property type="entry name" value="HATPase_C_sf"/>
</dbReference>
<dbReference type="AlphaFoldDB" id="A0A4Q7MUR7"/>
<evidence type="ECO:0000313" key="14">
    <source>
        <dbReference type="Proteomes" id="UP000293874"/>
    </source>
</evidence>
<dbReference type="Gene3D" id="6.10.340.10">
    <property type="match status" value="1"/>
</dbReference>
<dbReference type="GO" id="GO:0007234">
    <property type="term" value="P:osmosensory signaling via phosphorelay pathway"/>
    <property type="evidence" value="ECO:0007669"/>
    <property type="project" value="TreeGrafter"/>
</dbReference>
<dbReference type="GO" id="GO:0030295">
    <property type="term" value="F:protein kinase activator activity"/>
    <property type="evidence" value="ECO:0007669"/>
    <property type="project" value="TreeGrafter"/>
</dbReference>
<dbReference type="SMART" id="SM00304">
    <property type="entry name" value="HAMP"/>
    <property type="match status" value="1"/>
</dbReference>
<dbReference type="InterPro" id="IPR050351">
    <property type="entry name" value="BphY/WalK/GraS-like"/>
</dbReference>
<evidence type="ECO:0000259" key="12">
    <source>
        <dbReference type="PROSITE" id="PS50885"/>
    </source>
</evidence>
<proteinExistence type="predicted"/>
<dbReference type="Gene3D" id="3.30.565.10">
    <property type="entry name" value="Histidine kinase-like ATPase, C-terminal domain"/>
    <property type="match status" value="1"/>
</dbReference>
<evidence type="ECO:0000259" key="11">
    <source>
        <dbReference type="PROSITE" id="PS50109"/>
    </source>
</evidence>
<dbReference type="PANTHER" id="PTHR42878:SF7">
    <property type="entry name" value="SENSOR HISTIDINE KINASE GLRK"/>
    <property type="match status" value="1"/>
</dbReference>
<dbReference type="GO" id="GO:0000155">
    <property type="term" value="F:phosphorelay sensor kinase activity"/>
    <property type="evidence" value="ECO:0007669"/>
    <property type="project" value="InterPro"/>
</dbReference>
<keyword evidence="7 13" id="KW-0418">Kinase</keyword>
<dbReference type="GO" id="GO:0016020">
    <property type="term" value="C:membrane"/>
    <property type="evidence" value="ECO:0007669"/>
    <property type="project" value="UniProtKB-SubCell"/>
</dbReference>
<keyword evidence="10" id="KW-0472">Membrane</keyword>
<gene>
    <name evidence="13" type="ORF">EV199_2738</name>
</gene>
<evidence type="ECO:0000256" key="5">
    <source>
        <dbReference type="ARBA" id="ARBA00022679"/>
    </source>
</evidence>
<dbReference type="SMART" id="SM00387">
    <property type="entry name" value="HATPase_c"/>
    <property type="match status" value="1"/>
</dbReference>
<evidence type="ECO:0000256" key="4">
    <source>
        <dbReference type="ARBA" id="ARBA00022553"/>
    </source>
</evidence>
<dbReference type="PRINTS" id="PR00344">
    <property type="entry name" value="BCTRLSENSOR"/>
</dbReference>
<dbReference type="EMBL" id="SGXA01000002">
    <property type="protein sequence ID" value="RZS70843.1"/>
    <property type="molecule type" value="Genomic_DNA"/>
</dbReference>
<dbReference type="InterPro" id="IPR003661">
    <property type="entry name" value="HisK_dim/P_dom"/>
</dbReference>
<dbReference type="Gene3D" id="1.10.287.130">
    <property type="match status" value="1"/>
</dbReference>
<evidence type="ECO:0000256" key="3">
    <source>
        <dbReference type="ARBA" id="ARBA00012438"/>
    </source>
</evidence>
<dbReference type="PROSITE" id="PS50109">
    <property type="entry name" value="HIS_KIN"/>
    <property type="match status" value="1"/>
</dbReference>
<dbReference type="CDD" id="cd06225">
    <property type="entry name" value="HAMP"/>
    <property type="match status" value="1"/>
</dbReference>
<evidence type="ECO:0000256" key="10">
    <source>
        <dbReference type="SAM" id="Phobius"/>
    </source>
</evidence>
<comment type="subcellular location">
    <subcellularLocation>
        <location evidence="2">Membrane</location>
    </subcellularLocation>
</comment>
<evidence type="ECO:0000256" key="2">
    <source>
        <dbReference type="ARBA" id="ARBA00004370"/>
    </source>
</evidence>
<comment type="caution">
    <text evidence="13">The sequence shown here is derived from an EMBL/GenBank/DDBJ whole genome shotgun (WGS) entry which is preliminary data.</text>
</comment>
<dbReference type="PANTHER" id="PTHR42878">
    <property type="entry name" value="TWO-COMPONENT HISTIDINE KINASE"/>
    <property type="match status" value="1"/>
</dbReference>
<dbReference type="CDD" id="cd00082">
    <property type="entry name" value="HisKA"/>
    <property type="match status" value="1"/>
</dbReference>
<evidence type="ECO:0000256" key="1">
    <source>
        <dbReference type="ARBA" id="ARBA00000085"/>
    </source>
</evidence>
<dbReference type="SUPFAM" id="SSF55874">
    <property type="entry name" value="ATPase domain of HSP90 chaperone/DNA topoisomerase II/histidine kinase"/>
    <property type="match status" value="1"/>
</dbReference>
<evidence type="ECO:0000313" key="13">
    <source>
        <dbReference type="EMBL" id="RZS70843.1"/>
    </source>
</evidence>
<dbReference type="InterPro" id="IPR003660">
    <property type="entry name" value="HAMP_dom"/>
</dbReference>
<accession>A0A4Q7MUR7</accession>
<evidence type="ECO:0000256" key="7">
    <source>
        <dbReference type="ARBA" id="ARBA00022777"/>
    </source>
</evidence>
<dbReference type="Pfam" id="PF00512">
    <property type="entry name" value="HisKA"/>
    <property type="match status" value="1"/>
</dbReference>
<keyword evidence="9" id="KW-0902">Two-component regulatory system</keyword>
<evidence type="ECO:0000256" key="6">
    <source>
        <dbReference type="ARBA" id="ARBA00022741"/>
    </source>
</evidence>
<name>A0A4Q7MUR7_9BACT</name>
<dbReference type="InterPro" id="IPR004358">
    <property type="entry name" value="Sig_transdc_His_kin-like_C"/>
</dbReference>
<dbReference type="SUPFAM" id="SSF158472">
    <property type="entry name" value="HAMP domain-like"/>
    <property type="match status" value="1"/>
</dbReference>
<keyword evidence="4" id="KW-0597">Phosphoprotein</keyword>
<comment type="catalytic activity">
    <reaction evidence="1">
        <text>ATP + protein L-histidine = ADP + protein N-phospho-L-histidine.</text>
        <dbReference type="EC" id="2.7.13.3"/>
    </reaction>
</comment>
<dbReference type="PROSITE" id="PS50885">
    <property type="entry name" value="HAMP"/>
    <property type="match status" value="1"/>
</dbReference>
<sequence length="467" mass="52862">MRIQMKTALLFTAITAALILAISMSVYYFTSRFAFNDFLKRLELRAALSSRILFEKDQVSADALNELRDQYLEVLPHEKEYVFRYDSINQHLLRRHDLPLNMSFVKEVENKQGGVVFEHVKGVYYAGLLYNNTKDGRYLIIKSAVNKHGEDMLRNLLRTKAIAFIFSVVVVFSISLFFSRKTLEPVRKIISQVNNISAHNMHLRLEEKEDQQGKDEIGELAGTFNKMLDRLQTSVETQNNFVSNASHELRTPLTAIIGEADIALSKARSQDEYRNSLMIISREAGRLHKLTSSLLNLAKSGFDGKKQNWELLRMDELAFTVKESIDEIDPQNQLQLDFTALPADEDRISVLGNLNLLKLALTNVAMNACKYSNNRIVRLSVESSGKKVLVVITDEGIGIPADELKHIYEPFFRASNTNSYEGYGVGLPLTQAILRLHTGNIDVHSEENRGTIVTLTLPMAAHSDHVV</sequence>